<dbReference type="InterPro" id="IPR011993">
    <property type="entry name" value="PH-like_dom_sf"/>
</dbReference>
<dbReference type="Gene3D" id="2.30.29.30">
    <property type="entry name" value="Pleckstrin-homology domain (PH domain)/Phosphotyrosine-binding domain (PTB)"/>
    <property type="match status" value="1"/>
</dbReference>
<dbReference type="PANTHER" id="PTHR23138:SF142">
    <property type="entry name" value="RAN-BINDING PROTEIN 3B-RELATED"/>
    <property type="match status" value="1"/>
</dbReference>
<protein>
    <recommendedName>
        <fullName evidence="4">RanBD1 domain-containing protein</fullName>
    </recommendedName>
</protein>
<feature type="compositionally biased region" description="Basic and acidic residues" evidence="3">
    <location>
        <begin position="95"/>
        <end position="105"/>
    </location>
</feature>
<dbReference type="InterPro" id="IPR045255">
    <property type="entry name" value="RanBP1-like"/>
</dbReference>
<feature type="compositionally biased region" description="Polar residues" evidence="3">
    <location>
        <begin position="1"/>
        <end position="13"/>
    </location>
</feature>
<feature type="compositionally biased region" description="Basic and acidic residues" evidence="3">
    <location>
        <begin position="353"/>
        <end position="363"/>
    </location>
</feature>
<gene>
    <name evidence="5" type="ORF">N8I77_000469</name>
</gene>
<feature type="compositionally biased region" description="Low complexity" evidence="3">
    <location>
        <begin position="228"/>
        <end position="250"/>
    </location>
</feature>
<accession>A0AAD9W756</accession>
<evidence type="ECO:0000313" key="5">
    <source>
        <dbReference type="EMBL" id="KAK2613562.1"/>
    </source>
</evidence>
<dbReference type="PROSITE" id="PS50196">
    <property type="entry name" value="RANBD1"/>
    <property type="match status" value="1"/>
</dbReference>
<comment type="subcellular location">
    <subcellularLocation>
        <location evidence="1">Nucleus</location>
    </subcellularLocation>
</comment>
<dbReference type="GO" id="GO:0005634">
    <property type="term" value="C:nucleus"/>
    <property type="evidence" value="ECO:0007669"/>
    <property type="project" value="UniProtKB-SubCell"/>
</dbReference>
<evidence type="ECO:0000313" key="6">
    <source>
        <dbReference type="Proteomes" id="UP001265746"/>
    </source>
</evidence>
<organism evidence="5 6">
    <name type="scientific">Phomopsis amygdali</name>
    <name type="common">Fusicoccum amygdali</name>
    <dbReference type="NCBI Taxonomy" id="1214568"/>
    <lineage>
        <taxon>Eukaryota</taxon>
        <taxon>Fungi</taxon>
        <taxon>Dikarya</taxon>
        <taxon>Ascomycota</taxon>
        <taxon>Pezizomycotina</taxon>
        <taxon>Sordariomycetes</taxon>
        <taxon>Sordariomycetidae</taxon>
        <taxon>Diaporthales</taxon>
        <taxon>Diaporthaceae</taxon>
        <taxon>Diaporthe</taxon>
    </lineage>
</organism>
<name>A0AAD9W756_PHOAM</name>
<feature type="domain" description="RanBD1" evidence="4">
    <location>
        <begin position="366"/>
        <end position="491"/>
    </location>
</feature>
<keyword evidence="2" id="KW-0539">Nucleus</keyword>
<dbReference type="AlphaFoldDB" id="A0AAD9W756"/>
<feature type="compositionally biased region" description="Basic and acidic residues" evidence="3">
    <location>
        <begin position="113"/>
        <end position="124"/>
    </location>
</feature>
<proteinExistence type="predicted"/>
<evidence type="ECO:0000259" key="4">
    <source>
        <dbReference type="PROSITE" id="PS50196"/>
    </source>
</evidence>
<feature type="compositionally biased region" description="Polar residues" evidence="3">
    <location>
        <begin position="185"/>
        <end position="195"/>
    </location>
</feature>
<dbReference type="InterPro" id="IPR000156">
    <property type="entry name" value="Ran_bind_dom"/>
</dbReference>
<feature type="region of interest" description="Disordered" evidence="3">
    <location>
        <begin position="224"/>
        <end position="383"/>
    </location>
</feature>
<comment type="caution">
    <text evidence="5">The sequence shown here is derived from an EMBL/GenBank/DDBJ whole genome shotgun (WGS) entry which is preliminary data.</text>
</comment>
<feature type="compositionally biased region" description="Basic and acidic residues" evidence="3">
    <location>
        <begin position="143"/>
        <end position="160"/>
    </location>
</feature>
<dbReference type="SMART" id="SM00160">
    <property type="entry name" value="RanBD"/>
    <property type="match status" value="1"/>
</dbReference>
<sequence length="551" mass="58096">MADDPPSSSNVNLDDQRLEDAETRATREELRHSHISDNGNNTTQAPLSILSSTRNQDGQGEDDDMKLRSGKEFNLPAPTSVQRKKTPDLSPPENLSRDNAGERKVSSPKKKRAHDEVETHKDSEGQGSNGTDSDGWVMVDEGDTNKSRSEPQKKRARDETSPPAELHQSIATTTSDAPKADFSGKDSQQPQTSPSKFADSGFAKLAASSSSPFAAIGAQKSVFGGGSAAAPSPFASFGAPASTTASTSTPLSPPKLSFGSKDASAPSPFAAMNGAKPATGGFGSGFGGGSPFSSALGGAGPRTGNFASPGQPPIIKSDKPAKPFGAPDSDAEDESGDDGDDDDEEAGAGGEADAEKEKDETASTHESTPAVGEDEKKGKFKRVAVDDGEAGETTIVQVRARMYYLDKTPNADNTGQVGWRERGVGNLRINVPEESVTVDTETGAVDPKSFDPAVLKDSTADNPKLVRLVMRQDSTLRVILNTVMVAGMDFQLKEGFKTWSVLFTAIEGDDGQYVPITMKMSAQNAGAFCDKVEMIKKKLKEQAAKDEKDKA</sequence>
<evidence type="ECO:0000256" key="3">
    <source>
        <dbReference type="SAM" id="MobiDB-lite"/>
    </source>
</evidence>
<reference evidence="5" key="1">
    <citation type="submission" date="2023-06" db="EMBL/GenBank/DDBJ databases">
        <authorList>
            <person name="Noh H."/>
        </authorList>
    </citation>
    <scope>NUCLEOTIDE SEQUENCE</scope>
    <source>
        <strain evidence="5">DUCC20226</strain>
    </source>
</reference>
<dbReference type="SUPFAM" id="SSF50729">
    <property type="entry name" value="PH domain-like"/>
    <property type="match status" value="1"/>
</dbReference>
<dbReference type="Proteomes" id="UP001265746">
    <property type="component" value="Unassembled WGS sequence"/>
</dbReference>
<keyword evidence="6" id="KW-1185">Reference proteome</keyword>
<evidence type="ECO:0000256" key="2">
    <source>
        <dbReference type="ARBA" id="ARBA00023242"/>
    </source>
</evidence>
<dbReference type="PANTHER" id="PTHR23138">
    <property type="entry name" value="RAN BINDING PROTEIN"/>
    <property type="match status" value="1"/>
</dbReference>
<dbReference type="EMBL" id="JAUJFL010000001">
    <property type="protein sequence ID" value="KAK2613562.1"/>
    <property type="molecule type" value="Genomic_DNA"/>
</dbReference>
<feature type="compositionally biased region" description="Polar residues" evidence="3">
    <location>
        <begin position="36"/>
        <end position="58"/>
    </location>
</feature>
<evidence type="ECO:0000256" key="1">
    <source>
        <dbReference type="ARBA" id="ARBA00004123"/>
    </source>
</evidence>
<feature type="compositionally biased region" description="Gly residues" evidence="3">
    <location>
        <begin position="280"/>
        <end position="290"/>
    </location>
</feature>
<feature type="region of interest" description="Disordered" evidence="3">
    <location>
        <begin position="1"/>
        <end position="204"/>
    </location>
</feature>
<feature type="compositionally biased region" description="Acidic residues" evidence="3">
    <location>
        <begin position="329"/>
        <end position="346"/>
    </location>
</feature>
<feature type="compositionally biased region" description="Basic and acidic residues" evidence="3">
    <location>
        <begin position="14"/>
        <end position="35"/>
    </location>
</feature>